<evidence type="ECO:0000256" key="1">
    <source>
        <dbReference type="SAM" id="SignalP"/>
    </source>
</evidence>
<accession>A0ABQ3XZN6</accession>
<evidence type="ECO:0000313" key="2">
    <source>
        <dbReference type="EMBL" id="GID73209.1"/>
    </source>
</evidence>
<dbReference type="Pfam" id="PF03995">
    <property type="entry name" value="Inhibitor_I36"/>
    <property type="match status" value="1"/>
</dbReference>
<evidence type="ECO:0000313" key="3">
    <source>
        <dbReference type="Proteomes" id="UP000609879"/>
    </source>
</evidence>
<dbReference type="EMBL" id="BOMI01000033">
    <property type="protein sequence ID" value="GID73209.1"/>
    <property type="molecule type" value="Genomic_DNA"/>
</dbReference>
<dbReference type="RefSeq" id="WP_369076656.1">
    <property type="nucleotide sequence ID" value="NZ_BAAABO010000029.1"/>
</dbReference>
<sequence>MLRARRRAAASSGSAIVLALFAIPVGGGAAQAATPCPYYNFCAYMYANFEGPVVYAEDCNAISRFRWTSTNGSWINNQTRGTRARINYMDGTHWYVPGAYSEQSSGMGWHRVESIDPC</sequence>
<name>A0ABQ3XZN6_9ACTN</name>
<feature type="signal peptide" evidence="1">
    <location>
        <begin position="1"/>
        <end position="32"/>
    </location>
</feature>
<reference evidence="2 3" key="1">
    <citation type="submission" date="2021-01" db="EMBL/GenBank/DDBJ databases">
        <title>Whole genome shotgun sequence of Actinoplanes deccanensis NBRC 13994.</title>
        <authorList>
            <person name="Komaki H."/>
            <person name="Tamura T."/>
        </authorList>
    </citation>
    <scope>NUCLEOTIDE SEQUENCE [LARGE SCALE GENOMIC DNA]</scope>
    <source>
        <strain evidence="2 3">NBRC 13994</strain>
    </source>
</reference>
<keyword evidence="1" id="KW-0732">Signal</keyword>
<keyword evidence="3" id="KW-1185">Reference proteome</keyword>
<protein>
    <recommendedName>
        <fullName evidence="4">Peptidase inhibitor family I36</fullName>
    </recommendedName>
</protein>
<gene>
    <name evidence="2" type="ORF">Ade02nite_18500</name>
</gene>
<proteinExistence type="predicted"/>
<evidence type="ECO:0008006" key="4">
    <source>
        <dbReference type="Google" id="ProtNLM"/>
    </source>
</evidence>
<dbReference type="Proteomes" id="UP000609879">
    <property type="component" value="Unassembled WGS sequence"/>
</dbReference>
<organism evidence="2 3">
    <name type="scientific">Paractinoplanes deccanensis</name>
    <dbReference type="NCBI Taxonomy" id="113561"/>
    <lineage>
        <taxon>Bacteria</taxon>
        <taxon>Bacillati</taxon>
        <taxon>Actinomycetota</taxon>
        <taxon>Actinomycetes</taxon>
        <taxon>Micromonosporales</taxon>
        <taxon>Micromonosporaceae</taxon>
        <taxon>Paractinoplanes</taxon>
    </lineage>
</organism>
<feature type="chain" id="PRO_5045550826" description="Peptidase inhibitor family I36" evidence="1">
    <location>
        <begin position="33"/>
        <end position="118"/>
    </location>
</feature>
<comment type="caution">
    <text evidence="2">The sequence shown here is derived from an EMBL/GenBank/DDBJ whole genome shotgun (WGS) entry which is preliminary data.</text>
</comment>